<name>A0A8H5CUB1_9AGAR</name>
<evidence type="ECO:0008006" key="3">
    <source>
        <dbReference type="Google" id="ProtNLM"/>
    </source>
</evidence>
<accession>A0A8H5CUB1</accession>
<dbReference type="Proteomes" id="UP000559256">
    <property type="component" value="Unassembled WGS sequence"/>
</dbReference>
<sequence length="297" mass="34767">MSTFDALPVELQREVFEWASVDSKRPVNTAVTLSYVCHRVKIWMDYIIYRDIFLEDGVEFYKFLDTFNAKPADFFRDRVYSLGIYLPEDDYCCMYIAQDTMKILQTCSNLRSVWWWHHDPHDGQQPNLNSVPGHSHLQSVSLMGHKVTLAVASQPSFHSWRQSLRILDIDAEYALDVDFRIFPNLTIISIWSERFTSLWKDTAKTLNQVLEQIPLLECLVLGFDGLHFDYDLKKPEDIFDLRSDFEENVELGDFQDPRVVVLPCLSFELWKEEVSGRGSYWDLARSIVQEQRQAICS</sequence>
<evidence type="ECO:0000313" key="2">
    <source>
        <dbReference type="Proteomes" id="UP000559256"/>
    </source>
</evidence>
<dbReference type="EMBL" id="JAACJM010000088">
    <property type="protein sequence ID" value="KAF5348065.1"/>
    <property type="molecule type" value="Genomic_DNA"/>
</dbReference>
<protein>
    <recommendedName>
        <fullName evidence="3">F-box domain-containing protein</fullName>
    </recommendedName>
</protein>
<comment type="caution">
    <text evidence="1">The sequence shown here is derived from an EMBL/GenBank/DDBJ whole genome shotgun (WGS) entry which is preliminary data.</text>
</comment>
<keyword evidence="2" id="KW-1185">Reference proteome</keyword>
<dbReference type="AlphaFoldDB" id="A0A8H5CUB1"/>
<organism evidence="1 2">
    <name type="scientific">Tetrapyrgos nigripes</name>
    <dbReference type="NCBI Taxonomy" id="182062"/>
    <lineage>
        <taxon>Eukaryota</taxon>
        <taxon>Fungi</taxon>
        <taxon>Dikarya</taxon>
        <taxon>Basidiomycota</taxon>
        <taxon>Agaricomycotina</taxon>
        <taxon>Agaricomycetes</taxon>
        <taxon>Agaricomycetidae</taxon>
        <taxon>Agaricales</taxon>
        <taxon>Marasmiineae</taxon>
        <taxon>Marasmiaceae</taxon>
        <taxon>Tetrapyrgos</taxon>
    </lineage>
</organism>
<proteinExistence type="predicted"/>
<reference evidence="1 2" key="1">
    <citation type="journal article" date="2020" name="ISME J.">
        <title>Uncovering the hidden diversity of litter-decomposition mechanisms in mushroom-forming fungi.</title>
        <authorList>
            <person name="Floudas D."/>
            <person name="Bentzer J."/>
            <person name="Ahren D."/>
            <person name="Johansson T."/>
            <person name="Persson P."/>
            <person name="Tunlid A."/>
        </authorList>
    </citation>
    <scope>NUCLEOTIDE SEQUENCE [LARGE SCALE GENOMIC DNA]</scope>
    <source>
        <strain evidence="1 2">CBS 291.85</strain>
    </source>
</reference>
<dbReference type="OrthoDB" id="2861068at2759"/>
<evidence type="ECO:0000313" key="1">
    <source>
        <dbReference type="EMBL" id="KAF5348065.1"/>
    </source>
</evidence>
<gene>
    <name evidence="1" type="ORF">D9758_010027</name>
</gene>